<feature type="transmembrane region" description="Helical" evidence="6">
    <location>
        <begin position="84"/>
        <end position="102"/>
    </location>
</feature>
<reference evidence="8 9" key="1">
    <citation type="submission" date="2024-09" db="EMBL/GenBank/DDBJ databases">
        <authorList>
            <person name="Sun Q."/>
            <person name="Mori K."/>
        </authorList>
    </citation>
    <scope>NUCLEOTIDE SEQUENCE [LARGE SCALE GENOMIC DNA]</scope>
    <source>
        <strain evidence="8 9">JCM 3324</strain>
    </source>
</reference>
<sequence>MTPELRRRPGGTPGRDPGLAPERTHLAWIRTTVSLLALGAAVTKAVPPVGLIILLLGVSCWLLSRHHQPPLRSGEHHRHRPLRALATALTFASLITLVSILLTSRSPALPLLPAHRPQTPSIPSPSSTVPPR</sequence>
<feature type="compositionally biased region" description="Pro residues" evidence="5">
    <location>
        <begin position="120"/>
        <end position="132"/>
    </location>
</feature>
<keyword evidence="2 6" id="KW-0812">Transmembrane</keyword>
<dbReference type="EMBL" id="JBHMCF010000052">
    <property type="protein sequence ID" value="MFB9476588.1"/>
    <property type="molecule type" value="Genomic_DNA"/>
</dbReference>
<keyword evidence="4 6" id="KW-0472">Membrane</keyword>
<evidence type="ECO:0000256" key="5">
    <source>
        <dbReference type="SAM" id="MobiDB-lite"/>
    </source>
</evidence>
<evidence type="ECO:0000259" key="7">
    <source>
        <dbReference type="Pfam" id="PF02656"/>
    </source>
</evidence>
<dbReference type="Pfam" id="PF02656">
    <property type="entry name" value="DUF202"/>
    <property type="match status" value="1"/>
</dbReference>
<feature type="domain" description="DUF202" evidence="7">
    <location>
        <begin position="16"/>
        <end position="98"/>
    </location>
</feature>
<evidence type="ECO:0000256" key="3">
    <source>
        <dbReference type="ARBA" id="ARBA00022989"/>
    </source>
</evidence>
<dbReference type="InterPro" id="IPR003807">
    <property type="entry name" value="DUF202"/>
</dbReference>
<proteinExistence type="predicted"/>
<evidence type="ECO:0000313" key="8">
    <source>
        <dbReference type="EMBL" id="MFB9476588.1"/>
    </source>
</evidence>
<name>A0ABV5P211_9ACTN</name>
<evidence type="ECO:0000256" key="2">
    <source>
        <dbReference type="ARBA" id="ARBA00022692"/>
    </source>
</evidence>
<keyword evidence="9" id="KW-1185">Reference proteome</keyword>
<feature type="region of interest" description="Disordered" evidence="5">
    <location>
        <begin position="112"/>
        <end position="132"/>
    </location>
</feature>
<organism evidence="8 9">
    <name type="scientific">Nonomuraea salmonea</name>
    <dbReference type="NCBI Taxonomy" id="46181"/>
    <lineage>
        <taxon>Bacteria</taxon>
        <taxon>Bacillati</taxon>
        <taxon>Actinomycetota</taxon>
        <taxon>Actinomycetes</taxon>
        <taxon>Streptosporangiales</taxon>
        <taxon>Streptosporangiaceae</taxon>
        <taxon>Nonomuraea</taxon>
    </lineage>
</organism>
<evidence type="ECO:0000313" key="9">
    <source>
        <dbReference type="Proteomes" id="UP001589568"/>
    </source>
</evidence>
<protein>
    <submittedName>
        <fullName evidence="8">DUF202 domain-containing protein</fullName>
    </submittedName>
</protein>
<dbReference type="RefSeq" id="WP_379485112.1">
    <property type="nucleotide sequence ID" value="NZ_JBHMCF010000052.1"/>
</dbReference>
<accession>A0ABV5P211</accession>
<evidence type="ECO:0000256" key="4">
    <source>
        <dbReference type="ARBA" id="ARBA00023136"/>
    </source>
</evidence>
<comment type="caution">
    <text evidence="8">The sequence shown here is derived from an EMBL/GenBank/DDBJ whole genome shotgun (WGS) entry which is preliminary data.</text>
</comment>
<gene>
    <name evidence="8" type="ORF">ACFFR3_44460</name>
</gene>
<keyword evidence="3 6" id="KW-1133">Transmembrane helix</keyword>
<comment type="subcellular location">
    <subcellularLocation>
        <location evidence="1">Endomembrane system</location>
        <topology evidence="1">Multi-pass membrane protein</topology>
    </subcellularLocation>
</comment>
<dbReference type="Proteomes" id="UP001589568">
    <property type="component" value="Unassembled WGS sequence"/>
</dbReference>
<evidence type="ECO:0000256" key="1">
    <source>
        <dbReference type="ARBA" id="ARBA00004127"/>
    </source>
</evidence>
<feature type="region of interest" description="Disordered" evidence="5">
    <location>
        <begin position="1"/>
        <end position="21"/>
    </location>
</feature>
<evidence type="ECO:0000256" key="6">
    <source>
        <dbReference type="SAM" id="Phobius"/>
    </source>
</evidence>
<feature type="transmembrane region" description="Helical" evidence="6">
    <location>
        <begin position="45"/>
        <end position="63"/>
    </location>
</feature>